<dbReference type="Proteomes" id="UP000320791">
    <property type="component" value="Unassembled WGS sequence"/>
</dbReference>
<feature type="active site" evidence="4">
    <location>
        <position position="105"/>
    </location>
</feature>
<dbReference type="InterPro" id="IPR043128">
    <property type="entry name" value="Rev_trsase/Diguanyl_cyclase"/>
</dbReference>
<comment type="cofactor">
    <cofactor evidence="4">
        <name>Mg(2+)</name>
        <dbReference type="ChEBI" id="CHEBI:18420"/>
    </cofactor>
    <text evidence="4">Binds 2 magnesium ions per subunit.</text>
</comment>
<dbReference type="SUPFAM" id="SSF56672">
    <property type="entry name" value="DNA/RNA polymerases"/>
    <property type="match status" value="1"/>
</dbReference>
<dbReference type="Pfam" id="PF11799">
    <property type="entry name" value="IMS_C"/>
    <property type="match status" value="1"/>
</dbReference>
<keyword evidence="7" id="KW-1185">Reference proteome</keyword>
<dbReference type="PANTHER" id="PTHR11076:SF33">
    <property type="entry name" value="DNA POLYMERASE KAPPA"/>
    <property type="match status" value="1"/>
</dbReference>
<dbReference type="InterPro" id="IPR022880">
    <property type="entry name" value="DNApol_IV"/>
</dbReference>
<keyword evidence="4 6" id="KW-0548">Nucleotidyltransferase</keyword>
<sequence>MQRWVLHIDMDAFFASCEQLTRPTLRGRPVLVGGPSGRGVVAGASYEARAFGARSAMPMQRARMMVGFRAVVVLPRFSVYSAASKRVFDLVHERGGMVEQLGVDEAFLEPPELAGASPDEVRDWSNSLRAKIFEETGLPSSIGAGSGKQYAKIGSGLAKPDGVYVIPASEQQAILGPMPVRKLWGIGAVTEAKLQRIGVRTIAEFAALTRKDVELLLGQLGVALWELAQGRDERLLAPRAEAKQVSSEHTYPQDLTTRAGVEQAIERAANGALQRLAKDGRGARTVTVKLKMADFHTESRSTSLPYASDDAAVLLNAAKTLTRYPDDVGPIRLVGVSFSNLEPVYQDLLFPDLAPVIPFDTDWEAGVRSEAAPIVDVAVEEPSKWFATQDVWHPEFGHGWVQGAGHGVVSVRFETRTTERGKTRSFAFDDPDLQPADPLQSLDWDDWIAANIE</sequence>
<dbReference type="Pfam" id="PF00817">
    <property type="entry name" value="IMS"/>
    <property type="match status" value="1"/>
</dbReference>
<evidence type="ECO:0000256" key="2">
    <source>
        <dbReference type="ARBA" id="ARBA00025589"/>
    </source>
</evidence>
<keyword evidence="4" id="KW-0227">DNA damage</keyword>
<dbReference type="InterPro" id="IPR043502">
    <property type="entry name" value="DNA/RNA_pol_sf"/>
</dbReference>
<dbReference type="GO" id="GO:0009432">
    <property type="term" value="P:SOS response"/>
    <property type="evidence" value="ECO:0007669"/>
    <property type="project" value="TreeGrafter"/>
</dbReference>
<keyword evidence="4" id="KW-0238">DNA-binding</keyword>
<protein>
    <recommendedName>
        <fullName evidence="4">DNA polymerase IV</fullName>
        <shortName evidence="4">Pol IV</shortName>
        <ecNumber evidence="4">2.7.7.7</ecNumber>
    </recommendedName>
</protein>
<dbReference type="SUPFAM" id="SSF100879">
    <property type="entry name" value="Lesion bypass DNA polymerase (Y-family), little finger domain"/>
    <property type="match status" value="1"/>
</dbReference>
<dbReference type="NCBIfam" id="NF002677">
    <property type="entry name" value="PRK02406.1"/>
    <property type="match status" value="1"/>
</dbReference>
<dbReference type="EC" id="2.7.7.7" evidence="4"/>
<comment type="caution">
    <text evidence="6">The sequence shown here is derived from an EMBL/GenBank/DDBJ whole genome shotgun (WGS) entry which is preliminary data.</text>
</comment>
<comment type="function">
    <text evidence="2 4">Poorly processive, error-prone DNA polymerase involved in untargeted mutagenesis. Copies undamaged DNA at stalled replication forks, which arise in vivo from mismatched or misaligned primer ends. These misaligned primers can be extended by PolIV. Exhibits no 3'-5' exonuclease (proofreading) activity. May be involved in translesional synthesis, in conjunction with the beta clamp from PolIII.</text>
</comment>
<dbReference type="Gene3D" id="3.30.1490.100">
    <property type="entry name" value="DNA polymerase, Y-family, little finger domain"/>
    <property type="match status" value="1"/>
</dbReference>
<dbReference type="NCBIfam" id="NF002882">
    <property type="entry name" value="PRK03348.1"/>
    <property type="match status" value="1"/>
</dbReference>
<feature type="binding site" evidence="4">
    <location>
        <position position="9"/>
    </location>
    <ligand>
        <name>Mg(2+)</name>
        <dbReference type="ChEBI" id="CHEBI:18420"/>
    </ligand>
</feature>
<evidence type="ECO:0000256" key="1">
    <source>
        <dbReference type="ARBA" id="ARBA00010945"/>
    </source>
</evidence>
<proteinExistence type="inferred from homology"/>
<keyword evidence="4" id="KW-0235">DNA replication</keyword>
<feature type="site" description="Substrate discrimination" evidence="4">
    <location>
        <position position="14"/>
    </location>
</feature>
<dbReference type="InterPro" id="IPR024728">
    <property type="entry name" value="PolY_HhH_motif"/>
</dbReference>
<evidence type="ECO:0000256" key="3">
    <source>
        <dbReference type="ARBA" id="ARBA00049244"/>
    </source>
</evidence>
<dbReference type="OrthoDB" id="9808813at2"/>
<dbReference type="GO" id="GO:0000287">
    <property type="term" value="F:magnesium ion binding"/>
    <property type="evidence" value="ECO:0007669"/>
    <property type="project" value="UniProtKB-UniRule"/>
</dbReference>
<dbReference type="Pfam" id="PF11798">
    <property type="entry name" value="IMS_HHH"/>
    <property type="match status" value="1"/>
</dbReference>
<dbReference type="RefSeq" id="WP_146323456.1">
    <property type="nucleotide sequence ID" value="NZ_BAABLR010000027.1"/>
</dbReference>
<comment type="subcellular location">
    <subcellularLocation>
        <location evidence="4">Cytoplasm</location>
    </subcellularLocation>
</comment>
<dbReference type="HAMAP" id="MF_01113">
    <property type="entry name" value="DNApol_IV"/>
    <property type="match status" value="1"/>
</dbReference>
<dbReference type="GO" id="GO:0003684">
    <property type="term" value="F:damaged DNA binding"/>
    <property type="evidence" value="ECO:0007669"/>
    <property type="project" value="InterPro"/>
</dbReference>
<dbReference type="Gene3D" id="3.40.1170.60">
    <property type="match status" value="1"/>
</dbReference>
<dbReference type="PROSITE" id="PS50173">
    <property type="entry name" value="UMUC"/>
    <property type="match status" value="1"/>
</dbReference>
<keyword evidence="4" id="KW-0963">Cytoplasm</keyword>
<dbReference type="CDD" id="cd03586">
    <property type="entry name" value="PolY_Pol_IV_kappa"/>
    <property type="match status" value="1"/>
</dbReference>
<dbReference type="GO" id="GO:0003887">
    <property type="term" value="F:DNA-directed DNA polymerase activity"/>
    <property type="evidence" value="ECO:0007669"/>
    <property type="project" value="UniProtKB-UniRule"/>
</dbReference>
<keyword evidence="4" id="KW-0479">Metal-binding</keyword>
<dbReference type="EMBL" id="VOHM01000003">
    <property type="protein sequence ID" value="TWT28695.1"/>
    <property type="molecule type" value="Genomic_DNA"/>
</dbReference>
<dbReference type="GO" id="GO:0005829">
    <property type="term" value="C:cytosol"/>
    <property type="evidence" value="ECO:0007669"/>
    <property type="project" value="TreeGrafter"/>
</dbReference>
<feature type="binding site" evidence="4">
    <location>
        <position position="104"/>
    </location>
    <ligand>
        <name>Mg(2+)</name>
        <dbReference type="ChEBI" id="CHEBI:18420"/>
    </ligand>
</feature>
<evidence type="ECO:0000313" key="6">
    <source>
        <dbReference type="EMBL" id="TWT28695.1"/>
    </source>
</evidence>
<evidence type="ECO:0000256" key="4">
    <source>
        <dbReference type="HAMAP-Rule" id="MF_01113"/>
    </source>
</evidence>
<feature type="domain" description="UmuC" evidence="5">
    <location>
        <begin position="5"/>
        <end position="187"/>
    </location>
</feature>
<dbReference type="InterPro" id="IPR001126">
    <property type="entry name" value="UmuC"/>
</dbReference>
<dbReference type="InterPro" id="IPR050116">
    <property type="entry name" value="DNA_polymerase-Y"/>
</dbReference>
<dbReference type="Gene3D" id="3.30.70.270">
    <property type="match status" value="1"/>
</dbReference>
<comment type="subunit">
    <text evidence="4">Monomer.</text>
</comment>
<name>A0A5C5UTE5_9CORY</name>
<dbReference type="GO" id="GO:0006261">
    <property type="term" value="P:DNA-templated DNA replication"/>
    <property type="evidence" value="ECO:0007669"/>
    <property type="project" value="UniProtKB-UniRule"/>
</dbReference>
<dbReference type="GO" id="GO:0006281">
    <property type="term" value="P:DNA repair"/>
    <property type="evidence" value="ECO:0007669"/>
    <property type="project" value="UniProtKB-UniRule"/>
</dbReference>
<gene>
    <name evidence="4" type="primary">dinB</name>
    <name evidence="6" type="ORF">FRX94_02050</name>
</gene>
<reference evidence="6 7" key="1">
    <citation type="submission" date="2019-08" db="EMBL/GenBank/DDBJ databases">
        <authorList>
            <person name="Lei W."/>
        </authorList>
    </citation>
    <scope>NUCLEOTIDE SEQUENCE [LARGE SCALE GENOMIC DNA]</scope>
    <source>
        <strain evidence="6 7">CCUG 58627</strain>
    </source>
</reference>
<keyword evidence="4" id="KW-0515">Mutator protein</keyword>
<keyword evidence="4" id="KW-0460">Magnesium</keyword>
<dbReference type="AlphaFoldDB" id="A0A5C5UTE5"/>
<dbReference type="PANTHER" id="PTHR11076">
    <property type="entry name" value="DNA REPAIR POLYMERASE UMUC / TRANSFERASE FAMILY MEMBER"/>
    <property type="match status" value="1"/>
</dbReference>
<comment type="similarity">
    <text evidence="1 4">Belongs to the DNA polymerase type-Y family.</text>
</comment>
<dbReference type="InterPro" id="IPR017961">
    <property type="entry name" value="DNA_pol_Y-fam_little_finger"/>
</dbReference>
<keyword evidence="4 6" id="KW-0808">Transferase</keyword>
<evidence type="ECO:0000313" key="7">
    <source>
        <dbReference type="Proteomes" id="UP000320791"/>
    </source>
</evidence>
<comment type="catalytic activity">
    <reaction evidence="3 4">
        <text>DNA(n) + a 2'-deoxyribonucleoside 5'-triphosphate = DNA(n+1) + diphosphate</text>
        <dbReference type="Rhea" id="RHEA:22508"/>
        <dbReference type="Rhea" id="RHEA-COMP:17339"/>
        <dbReference type="Rhea" id="RHEA-COMP:17340"/>
        <dbReference type="ChEBI" id="CHEBI:33019"/>
        <dbReference type="ChEBI" id="CHEBI:61560"/>
        <dbReference type="ChEBI" id="CHEBI:173112"/>
        <dbReference type="EC" id="2.7.7.7"/>
    </reaction>
</comment>
<accession>A0A5C5UTE5</accession>
<dbReference type="Gene3D" id="1.10.150.20">
    <property type="entry name" value="5' to 3' exonuclease, C-terminal subdomain"/>
    <property type="match status" value="1"/>
</dbReference>
<keyword evidence="4" id="KW-0239">DNA-directed DNA polymerase</keyword>
<dbReference type="InterPro" id="IPR036775">
    <property type="entry name" value="DNA_pol_Y-fam_lit_finger_sf"/>
</dbReference>
<evidence type="ECO:0000259" key="5">
    <source>
        <dbReference type="PROSITE" id="PS50173"/>
    </source>
</evidence>
<organism evidence="6 7">
    <name type="scientific">Corynebacterium canis</name>
    <dbReference type="NCBI Taxonomy" id="679663"/>
    <lineage>
        <taxon>Bacteria</taxon>
        <taxon>Bacillati</taxon>
        <taxon>Actinomycetota</taxon>
        <taxon>Actinomycetes</taxon>
        <taxon>Mycobacteriales</taxon>
        <taxon>Corynebacteriaceae</taxon>
        <taxon>Corynebacterium</taxon>
    </lineage>
</organism>
<dbReference type="GO" id="GO:0042276">
    <property type="term" value="P:error-prone translesion synthesis"/>
    <property type="evidence" value="ECO:0007669"/>
    <property type="project" value="TreeGrafter"/>
</dbReference>
<keyword evidence="4" id="KW-0234">DNA repair</keyword>